<protein>
    <recommendedName>
        <fullName evidence="6">Helicase ATP-binding domain-containing protein</fullName>
    </recommendedName>
</protein>
<dbReference type="SMART" id="SM00487">
    <property type="entry name" value="DEXDc"/>
    <property type="match status" value="1"/>
</dbReference>
<dbReference type="GO" id="GO:0005737">
    <property type="term" value="C:cytoplasm"/>
    <property type="evidence" value="ECO:0007669"/>
    <property type="project" value="TreeGrafter"/>
</dbReference>
<evidence type="ECO:0000256" key="2">
    <source>
        <dbReference type="ARBA" id="ARBA00022801"/>
    </source>
</evidence>
<dbReference type="GO" id="GO:0005524">
    <property type="term" value="F:ATP binding"/>
    <property type="evidence" value="ECO:0007669"/>
    <property type="project" value="UniProtKB-KW"/>
</dbReference>
<sequence length="993" mass="112904">MHRGHNYGRGGGGWRGNHGRKHGGKGWDSNDNGREESGGRGERPPPGLKGREIGMWFARRSKAKKEQQEKMNRQSVVMDQQKEANIRSLLNDIREGDKVPPQVFRGFDKFENSEDWWDERPGASQSTSAANASCDDVIESWEDIPEETNESNRKWNQNLCQPESSIESKACSSSDFRVKAELAELSSHDDQEKSVSVQNNDSSQALPFASTAACVKTEDEDTDDEELKEEVPQMVALLEYSRAHGDVFYLSEETTADYFLKEEDMSATEEMNRLNKQLSEQAEQRLGDKAYLKMLSFREKLPSYKMREEIVRLVHNNQVVVISGETGCGKTTQVPQFILDDYISRGAGSQCHVICTQPRRISAISVAERVAAERCEKCGGENSSVGYQIRLETCQPRRHGSILFCTTGIVLKFLEGDPLLKRATHIVLDEIHERDLQSDFLMIILKDLLASRPDLKIILMSATLNAEMFSRYFYKSPMINIPGFTFPVQEFLLEDILEIIRYQPDPAKIQQPKKQCRWKDREKADEEAWNYGAWLRNLHGNITIDDVVFVIDCGKIKVKDYQPEKNLSCLESKWVSRANARQRRGRAGRVQPGYCYHLYTELQWMEMADYIPPEILRTRLEELCLQIKLLKLGRIEPFVSKAMQPPSMEALHKAIVNLQELNALDAEENLLPLGKHLARMPLEPHTGKMILFGAMFCCLDPILTVAASLSFKDAFFTPLGKEKEVDSARRELSGGHKSDHIVLINAMKGWERSLSRGTDKNYCWQNFLSSTTLRMLKDMKKQLAELLYDLGFLASRNPKDGQANVHSDNIGLVKAVLCAGLYPNVAKVNKTPRPGAPPYKMVSLHTKESKVTVHPRSINCRETEFPSKWLVYYNILKTTKVFVHDCTMLSPYPLLFFGGHIKIVQDGQHECISVDDWIVFKASRSTAQLVKDLRQQLDRLLEDKIIHPGVTTWSRTEKEGALMHAILELISTEESVGGKDAKYHRKSRLGHNS</sequence>
<evidence type="ECO:0000259" key="6">
    <source>
        <dbReference type="PROSITE" id="PS51192"/>
    </source>
</evidence>
<feature type="compositionally biased region" description="Gly residues" evidence="5">
    <location>
        <begin position="7"/>
        <end position="16"/>
    </location>
</feature>
<dbReference type="EMBL" id="PZQS01000002">
    <property type="protein sequence ID" value="PVD36953.1"/>
    <property type="molecule type" value="Genomic_DNA"/>
</dbReference>
<comment type="caution">
    <text evidence="7">The sequence shown here is derived from an EMBL/GenBank/DDBJ whole genome shotgun (WGS) entry which is preliminary data.</text>
</comment>
<dbReference type="Pfam" id="PF07717">
    <property type="entry name" value="OB_NTP_bind"/>
    <property type="match status" value="1"/>
</dbReference>
<dbReference type="Gene3D" id="3.40.50.300">
    <property type="entry name" value="P-loop containing nucleotide triphosphate hydrolases"/>
    <property type="match status" value="2"/>
</dbReference>
<dbReference type="Proteomes" id="UP000245119">
    <property type="component" value="Linkage Group LG2"/>
</dbReference>
<dbReference type="OrthoDB" id="5600252at2759"/>
<dbReference type="PANTHER" id="PTHR18934">
    <property type="entry name" value="ATP-DEPENDENT RNA HELICASE"/>
    <property type="match status" value="1"/>
</dbReference>
<dbReference type="Pfam" id="PF21010">
    <property type="entry name" value="HA2_C"/>
    <property type="match status" value="1"/>
</dbReference>
<feature type="region of interest" description="Disordered" evidence="5">
    <location>
        <begin position="1"/>
        <end position="80"/>
    </location>
</feature>
<dbReference type="InterPro" id="IPR014001">
    <property type="entry name" value="Helicase_ATP-bd"/>
</dbReference>
<dbReference type="InterPro" id="IPR027417">
    <property type="entry name" value="P-loop_NTPase"/>
</dbReference>
<organism evidence="7 8">
    <name type="scientific">Pomacea canaliculata</name>
    <name type="common">Golden apple snail</name>
    <dbReference type="NCBI Taxonomy" id="400727"/>
    <lineage>
        <taxon>Eukaryota</taxon>
        <taxon>Metazoa</taxon>
        <taxon>Spiralia</taxon>
        <taxon>Lophotrochozoa</taxon>
        <taxon>Mollusca</taxon>
        <taxon>Gastropoda</taxon>
        <taxon>Caenogastropoda</taxon>
        <taxon>Architaenioglossa</taxon>
        <taxon>Ampullarioidea</taxon>
        <taxon>Ampullariidae</taxon>
        <taxon>Pomacea</taxon>
    </lineage>
</organism>
<keyword evidence="1" id="KW-0547">Nucleotide-binding</keyword>
<feature type="compositionally biased region" description="Basic and acidic residues" evidence="5">
    <location>
        <begin position="31"/>
        <end position="43"/>
    </location>
</feature>
<dbReference type="FunFam" id="1.20.120.1080:FF:000002">
    <property type="entry name" value="Putative ATP-dependent RNA helicase DHX36"/>
    <property type="match status" value="1"/>
</dbReference>
<accession>A0A2T7PU47</accession>
<dbReference type="Pfam" id="PF26026">
    <property type="entry name" value="RNA_hel_CTD"/>
    <property type="match status" value="1"/>
</dbReference>
<dbReference type="SMART" id="SM00847">
    <property type="entry name" value="HA2"/>
    <property type="match status" value="1"/>
</dbReference>
<dbReference type="AlphaFoldDB" id="A0A2T7PU47"/>
<dbReference type="GO" id="GO:0005634">
    <property type="term" value="C:nucleus"/>
    <property type="evidence" value="ECO:0007669"/>
    <property type="project" value="TreeGrafter"/>
</dbReference>
<evidence type="ECO:0000313" key="8">
    <source>
        <dbReference type="Proteomes" id="UP000245119"/>
    </source>
</evidence>
<dbReference type="Gene3D" id="1.20.120.1080">
    <property type="match status" value="1"/>
</dbReference>
<dbReference type="PANTHER" id="PTHR18934:SF237">
    <property type="entry name" value="ATP-DEPENDENT DNA_RNA HELICASE DHX36"/>
    <property type="match status" value="1"/>
</dbReference>
<name>A0A2T7PU47_POMCA</name>
<dbReference type="InterPro" id="IPR007502">
    <property type="entry name" value="Helicase-assoc_dom"/>
</dbReference>
<dbReference type="FunFam" id="3.40.50.300:FF:000739">
    <property type="entry name" value="Putative ATP-dependent RNA helicase DHX36"/>
    <property type="match status" value="1"/>
</dbReference>
<dbReference type="GO" id="GO:0016787">
    <property type="term" value="F:hydrolase activity"/>
    <property type="evidence" value="ECO:0007669"/>
    <property type="project" value="UniProtKB-KW"/>
</dbReference>
<dbReference type="GO" id="GO:0002151">
    <property type="term" value="F:G-quadruplex RNA binding"/>
    <property type="evidence" value="ECO:0007669"/>
    <property type="project" value="TreeGrafter"/>
</dbReference>
<evidence type="ECO:0000256" key="4">
    <source>
        <dbReference type="ARBA" id="ARBA00022840"/>
    </source>
</evidence>
<dbReference type="GO" id="GO:0003724">
    <property type="term" value="F:RNA helicase activity"/>
    <property type="evidence" value="ECO:0007669"/>
    <property type="project" value="TreeGrafter"/>
</dbReference>
<keyword evidence="3" id="KW-0347">Helicase</keyword>
<dbReference type="Pfam" id="PF00270">
    <property type="entry name" value="DEAD"/>
    <property type="match status" value="1"/>
</dbReference>
<feature type="region of interest" description="Disordered" evidence="5">
    <location>
        <begin position="114"/>
        <end position="133"/>
    </location>
</feature>
<dbReference type="PROSITE" id="PS51192">
    <property type="entry name" value="HELICASE_ATP_BIND_1"/>
    <property type="match status" value="1"/>
</dbReference>
<dbReference type="GO" id="GO:0003678">
    <property type="term" value="F:DNA helicase activity"/>
    <property type="evidence" value="ECO:0007669"/>
    <property type="project" value="TreeGrafter"/>
</dbReference>
<dbReference type="InterPro" id="IPR011709">
    <property type="entry name" value="DEAD-box_helicase_OB_fold"/>
</dbReference>
<dbReference type="InterPro" id="IPR059023">
    <property type="entry name" value="RNA_hel_CTD"/>
</dbReference>
<feature type="domain" description="Helicase ATP-binding" evidence="6">
    <location>
        <begin position="311"/>
        <end position="482"/>
    </location>
</feature>
<dbReference type="InterPro" id="IPR011545">
    <property type="entry name" value="DEAD/DEAH_box_helicase_dom"/>
</dbReference>
<feature type="region of interest" description="Disordered" evidence="5">
    <location>
        <begin position="208"/>
        <end position="227"/>
    </location>
</feature>
<dbReference type="Pfam" id="PF04408">
    <property type="entry name" value="WHD_HA2"/>
    <property type="match status" value="1"/>
</dbReference>
<keyword evidence="8" id="KW-1185">Reference proteome</keyword>
<evidence type="ECO:0000256" key="5">
    <source>
        <dbReference type="SAM" id="MobiDB-lite"/>
    </source>
</evidence>
<gene>
    <name evidence="7" type="ORF">C0Q70_03946</name>
</gene>
<proteinExistence type="predicted"/>
<dbReference type="InterPro" id="IPR048333">
    <property type="entry name" value="HA2_WH"/>
</dbReference>
<evidence type="ECO:0000256" key="1">
    <source>
        <dbReference type="ARBA" id="ARBA00022741"/>
    </source>
</evidence>
<evidence type="ECO:0000313" key="7">
    <source>
        <dbReference type="EMBL" id="PVD36953.1"/>
    </source>
</evidence>
<feature type="compositionally biased region" description="Acidic residues" evidence="5">
    <location>
        <begin position="218"/>
        <end position="227"/>
    </location>
</feature>
<keyword evidence="2" id="KW-0378">Hydrolase</keyword>
<dbReference type="SUPFAM" id="SSF52540">
    <property type="entry name" value="P-loop containing nucleoside triphosphate hydrolases"/>
    <property type="match status" value="1"/>
</dbReference>
<evidence type="ECO:0000256" key="3">
    <source>
        <dbReference type="ARBA" id="ARBA00022806"/>
    </source>
</evidence>
<dbReference type="STRING" id="400727.A0A2T7PU47"/>
<reference evidence="7 8" key="1">
    <citation type="submission" date="2018-04" db="EMBL/GenBank/DDBJ databases">
        <title>The genome of golden apple snail Pomacea canaliculata provides insight into stress tolerance and invasive adaptation.</title>
        <authorList>
            <person name="Liu C."/>
            <person name="Liu B."/>
            <person name="Ren Y."/>
            <person name="Zhang Y."/>
            <person name="Wang H."/>
            <person name="Li S."/>
            <person name="Jiang F."/>
            <person name="Yin L."/>
            <person name="Zhang G."/>
            <person name="Qian W."/>
            <person name="Fan W."/>
        </authorList>
    </citation>
    <scope>NUCLEOTIDE SEQUENCE [LARGE SCALE GENOMIC DNA]</scope>
    <source>
        <strain evidence="7">SZHN2017</strain>
        <tissue evidence="7">Muscle</tissue>
    </source>
</reference>
<keyword evidence="4" id="KW-0067">ATP-binding</keyword>